<accession>A0ABN9VAL6</accession>
<name>A0ABN9VAL6_9DINO</name>
<organism evidence="1 2">
    <name type="scientific">Prorocentrum cordatum</name>
    <dbReference type="NCBI Taxonomy" id="2364126"/>
    <lineage>
        <taxon>Eukaryota</taxon>
        <taxon>Sar</taxon>
        <taxon>Alveolata</taxon>
        <taxon>Dinophyceae</taxon>
        <taxon>Prorocentrales</taxon>
        <taxon>Prorocentraceae</taxon>
        <taxon>Prorocentrum</taxon>
    </lineage>
</organism>
<feature type="non-terminal residue" evidence="1">
    <location>
        <position position="1"/>
    </location>
</feature>
<protein>
    <submittedName>
        <fullName evidence="1">Uncharacterized protein</fullName>
    </submittedName>
</protein>
<feature type="non-terminal residue" evidence="1">
    <location>
        <position position="105"/>
    </location>
</feature>
<evidence type="ECO:0000313" key="2">
    <source>
        <dbReference type="Proteomes" id="UP001189429"/>
    </source>
</evidence>
<reference evidence="1" key="1">
    <citation type="submission" date="2023-10" db="EMBL/GenBank/DDBJ databases">
        <authorList>
            <person name="Chen Y."/>
            <person name="Shah S."/>
            <person name="Dougan E. K."/>
            <person name="Thang M."/>
            <person name="Chan C."/>
        </authorList>
    </citation>
    <scope>NUCLEOTIDE SEQUENCE [LARGE SCALE GENOMIC DNA]</scope>
</reference>
<sequence>PGQPSPAASPASGAPPPSASYAVGQLLLDGSINIIYRGHDLQGNRLQKLVPAADVKTDVIPAAAAAGTPAAVALAGGQESPAVCSAVAEAMSALTGWVFPQVRAG</sequence>
<evidence type="ECO:0000313" key="1">
    <source>
        <dbReference type="EMBL" id="CAK0869223.1"/>
    </source>
</evidence>
<keyword evidence="2" id="KW-1185">Reference proteome</keyword>
<gene>
    <name evidence="1" type="ORF">PCOR1329_LOCUS55649</name>
</gene>
<dbReference type="EMBL" id="CAUYUJ010016829">
    <property type="protein sequence ID" value="CAK0869223.1"/>
    <property type="molecule type" value="Genomic_DNA"/>
</dbReference>
<dbReference type="Proteomes" id="UP001189429">
    <property type="component" value="Unassembled WGS sequence"/>
</dbReference>
<proteinExistence type="predicted"/>
<comment type="caution">
    <text evidence="1">The sequence shown here is derived from an EMBL/GenBank/DDBJ whole genome shotgun (WGS) entry which is preliminary data.</text>
</comment>